<evidence type="ECO:0000256" key="1">
    <source>
        <dbReference type="SAM" id="MobiDB-lite"/>
    </source>
</evidence>
<evidence type="ECO:0000313" key="2">
    <source>
        <dbReference type="EMBL" id="KAK2099945.1"/>
    </source>
</evidence>
<sequence length="133" mass="14568">MAGLGGLLPGCGSEVYMGGGACPGQREQEHGWHESRNLDKDGRESHHMTLWLIQEEKENTEQRAEEIENRVGSGSLDNLGRFRSMSSIPPYPASSLANSSPPSSGRSTPRRIPHSPAREVDRLGVMTLLFPML</sequence>
<organism evidence="2 3">
    <name type="scientific">Saguinus oedipus</name>
    <name type="common">Cotton-top tamarin</name>
    <name type="synonym">Oedipomidas oedipus</name>
    <dbReference type="NCBI Taxonomy" id="9490"/>
    <lineage>
        <taxon>Eukaryota</taxon>
        <taxon>Metazoa</taxon>
        <taxon>Chordata</taxon>
        <taxon>Craniata</taxon>
        <taxon>Vertebrata</taxon>
        <taxon>Euteleostomi</taxon>
        <taxon>Mammalia</taxon>
        <taxon>Eutheria</taxon>
        <taxon>Euarchontoglires</taxon>
        <taxon>Primates</taxon>
        <taxon>Haplorrhini</taxon>
        <taxon>Platyrrhini</taxon>
        <taxon>Cebidae</taxon>
        <taxon>Callitrichinae</taxon>
        <taxon>Saguinus</taxon>
    </lineage>
</organism>
<dbReference type="Proteomes" id="UP001266305">
    <property type="component" value="Unassembled WGS sequence"/>
</dbReference>
<feature type="region of interest" description="Disordered" evidence="1">
    <location>
        <begin position="22"/>
        <end position="46"/>
    </location>
</feature>
<protein>
    <submittedName>
        <fullName evidence="2">Liprin-alpha-1</fullName>
    </submittedName>
</protein>
<feature type="compositionally biased region" description="Basic and acidic residues" evidence="1">
    <location>
        <begin position="58"/>
        <end position="69"/>
    </location>
</feature>
<comment type="caution">
    <text evidence="2">The sequence shown here is derived from an EMBL/GenBank/DDBJ whole genome shotgun (WGS) entry which is preliminary data.</text>
</comment>
<feature type="compositionally biased region" description="Basic and acidic residues" evidence="1">
    <location>
        <begin position="26"/>
        <end position="46"/>
    </location>
</feature>
<evidence type="ECO:0000313" key="3">
    <source>
        <dbReference type="Proteomes" id="UP001266305"/>
    </source>
</evidence>
<feature type="compositionally biased region" description="Low complexity" evidence="1">
    <location>
        <begin position="93"/>
        <end position="107"/>
    </location>
</feature>
<gene>
    <name evidence="2" type="primary">PPFIA1</name>
    <name evidence="2" type="ORF">P7K49_021293</name>
</gene>
<feature type="region of interest" description="Disordered" evidence="1">
    <location>
        <begin position="58"/>
        <end position="119"/>
    </location>
</feature>
<name>A0ABQ9UT56_SAGOE</name>
<keyword evidence="3" id="KW-1185">Reference proteome</keyword>
<reference evidence="2 3" key="1">
    <citation type="submission" date="2023-05" db="EMBL/GenBank/DDBJ databases">
        <title>B98-5 Cell Line De Novo Hybrid Assembly: An Optical Mapping Approach.</title>
        <authorList>
            <person name="Kananen K."/>
            <person name="Auerbach J.A."/>
            <person name="Kautto E."/>
            <person name="Blachly J.S."/>
        </authorList>
    </citation>
    <scope>NUCLEOTIDE SEQUENCE [LARGE SCALE GENOMIC DNA]</scope>
    <source>
        <strain evidence="2">B95-8</strain>
        <tissue evidence="2">Cell line</tissue>
    </source>
</reference>
<proteinExistence type="predicted"/>
<dbReference type="EMBL" id="JASSZA010000010">
    <property type="protein sequence ID" value="KAK2099945.1"/>
    <property type="molecule type" value="Genomic_DNA"/>
</dbReference>
<accession>A0ABQ9UT56</accession>